<keyword evidence="2" id="KW-1185">Reference proteome</keyword>
<dbReference type="EMBL" id="BGPR01015543">
    <property type="protein sequence ID" value="GBN69685.1"/>
    <property type="molecule type" value="Genomic_DNA"/>
</dbReference>
<evidence type="ECO:0000313" key="2">
    <source>
        <dbReference type="Proteomes" id="UP000499080"/>
    </source>
</evidence>
<dbReference type="AlphaFoldDB" id="A0A4Y2R309"/>
<evidence type="ECO:0000313" key="1">
    <source>
        <dbReference type="EMBL" id="GBN69685.1"/>
    </source>
</evidence>
<reference evidence="1 2" key="1">
    <citation type="journal article" date="2019" name="Sci. Rep.">
        <title>Orb-weaving spider Araneus ventricosus genome elucidates the spidroin gene catalogue.</title>
        <authorList>
            <person name="Kono N."/>
            <person name="Nakamura H."/>
            <person name="Ohtoshi R."/>
            <person name="Moran D.A.P."/>
            <person name="Shinohara A."/>
            <person name="Yoshida Y."/>
            <person name="Fujiwara M."/>
            <person name="Mori M."/>
            <person name="Tomita M."/>
            <person name="Arakawa K."/>
        </authorList>
    </citation>
    <scope>NUCLEOTIDE SEQUENCE [LARGE SCALE GENOMIC DNA]</scope>
</reference>
<proteinExistence type="predicted"/>
<name>A0A4Y2R309_ARAVE</name>
<comment type="caution">
    <text evidence="1">The sequence shown here is derived from an EMBL/GenBank/DDBJ whole genome shotgun (WGS) entry which is preliminary data.</text>
</comment>
<dbReference type="OrthoDB" id="10230918at2759"/>
<organism evidence="1 2">
    <name type="scientific">Araneus ventricosus</name>
    <name type="common">Orbweaver spider</name>
    <name type="synonym">Epeira ventricosa</name>
    <dbReference type="NCBI Taxonomy" id="182803"/>
    <lineage>
        <taxon>Eukaryota</taxon>
        <taxon>Metazoa</taxon>
        <taxon>Ecdysozoa</taxon>
        <taxon>Arthropoda</taxon>
        <taxon>Chelicerata</taxon>
        <taxon>Arachnida</taxon>
        <taxon>Araneae</taxon>
        <taxon>Araneomorphae</taxon>
        <taxon>Entelegynae</taxon>
        <taxon>Araneoidea</taxon>
        <taxon>Araneidae</taxon>
        <taxon>Araneus</taxon>
    </lineage>
</organism>
<dbReference type="Proteomes" id="UP000499080">
    <property type="component" value="Unassembled WGS sequence"/>
</dbReference>
<protein>
    <submittedName>
        <fullName evidence="1">Uncharacterized protein</fullName>
    </submittedName>
</protein>
<accession>A0A4Y2R309</accession>
<sequence>MTNPVLIPGKKLCQTSLHSSVSEAESQIPTPEKEINSDEDYCESTVVIDQLNITNKGIETFFVEKSEIEIFHFQLAVRYRTVDIIKGTRSNHSFVPMNEAQLLVSRVTDSTTTFIVTLGSKTIPLTLQNEQYVACTYGINWRIRNIVECYDEYNNYNMFMHPHGPSASYMWPKTLDVCWIPYEHITKIVSAPSISTGRTYKITPEENNSIEPFKNFKVD</sequence>
<gene>
    <name evidence="1" type="ORF">AVEN_261247_1</name>
</gene>